<dbReference type="PANTHER" id="PTHR35458">
    <property type="entry name" value="SLR0755 PROTEIN"/>
    <property type="match status" value="1"/>
</dbReference>
<gene>
    <name evidence="2" type="ORF">A2983_04115</name>
</gene>
<evidence type="ECO:0000259" key="1">
    <source>
        <dbReference type="Pfam" id="PF01936"/>
    </source>
</evidence>
<dbReference type="PANTHER" id="PTHR35458:SF2">
    <property type="entry name" value="SLR0755 PROTEIN"/>
    <property type="match status" value="1"/>
</dbReference>
<feature type="domain" description="NYN" evidence="1">
    <location>
        <begin position="10"/>
        <end position="128"/>
    </location>
</feature>
<evidence type="ECO:0000313" key="2">
    <source>
        <dbReference type="EMBL" id="OGH78662.1"/>
    </source>
</evidence>
<comment type="caution">
    <text evidence="2">The sequence shown here is derived from an EMBL/GenBank/DDBJ whole genome shotgun (WGS) entry which is preliminary data.</text>
</comment>
<dbReference type="Proteomes" id="UP000177040">
    <property type="component" value="Unassembled WGS sequence"/>
</dbReference>
<dbReference type="AlphaFoldDB" id="A0A1F6N460"/>
<dbReference type="Gene3D" id="3.40.50.1010">
    <property type="entry name" value="5'-nuclease"/>
    <property type="match status" value="1"/>
</dbReference>
<dbReference type="EMBL" id="MFQH01000003">
    <property type="protein sequence ID" value="OGH78662.1"/>
    <property type="molecule type" value="Genomic_DNA"/>
</dbReference>
<name>A0A1F6N460_9BACT</name>
<sequence length="165" mass="19630">MIQGGNNFAFIDSQNLNKTIENQGWILDYERFFVYLKEKYQVKKAFLFFGYIPKYESLYNYLRQCGYILIFKPVLPYSHTPIKGNIDAELVLHTMIVYDKFDQAVIVTGDGDFYCLVDYLQHKNKLLRLLIPDAHRYSGLLKIFSEKIDFMNRMRQALEYKKAHK</sequence>
<proteinExistence type="predicted"/>
<evidence type="ECO:0000313" key="3">
    <source>
        <dbReference type="Proteomes" id="UP000177040"/>
    </source>
</evidence>
<organism evidence="2 3">
    <name type="scientific">Candidatus Magasanikbacteria bacterium RIFCSPLOWO2_01_FULL_40_15</name>
    <dbReference type="NCBI Taxonomy" id="1798686"/>
    <lineage>
        <taxon>Bacteria</taxon>
        <taxon>Candidatus Magasanikiibacteriota</taxon>
    </lineage>
</organism>
<accession>A0A1F6N460</accession>
<dbReference type="Pfam" id="PF01936">
    <property type="entry name" value="NYN"/>
    <property type="match status" value="1"/>
</dbReference>
<dbReference type="InterPro" id="IPR047140">
    <property type="entry name" value="LabA"/>
</dbReference>
<reference evidence="2 3" key="1">
    <citation type="journal article" date="2016" name="Nat. Commun.">
        <title>Thousands of microbial genomes shed light on interconnected biogeochemical processes in an aquifer system.</title>
        <authorList>
            <person name="Anantharaman K."/>
            <person name="Brown C.T."/>
            <person name="Hug L.A."/>
            <person name="Sharon I."/>
            <person name="Castelle C.J."/>
            <person name="Probst A.J."/>
            <person name="Thomas B.C."/>
            <person name="Singh A."/>
            <person name="Wilkins M.J."/>
            <person name="Karaoz U."/>
            <person name="Brodie E.L."/>
            <person name="Williams K.H."/>
            <person name="Hubbard S.S."/>
            <person name="Banfield J.F."/>
        </authorList>
    </citation>
    <scope>NUCLEOTIDE SEQUENCE [LARGE SCALE GENOMIC DNA]</scope>
</reference>
<protein>
    <recommendedName>
        <fullName evidence="1">NYN domain-containing protein</fullName>
    </recommendedName>
</protein>
<dbReference type="GO" id="GO:0004540">
    <property type="term" value="F:RNA nuclease activity"/>
    <property type="evidence" value="ECO:0007669"/>
    <property type="project" value="InterPro"/>
</dbReference>
<dbReference type="InterPro" id="IPR021139">
    <property type="entry name" value="NYN"/>
</dbReference>